<dbReference type="Gene3D" id="3.40.640.10">
    <property type="entry name" value="Type I PLP-dependent aspartate aminotransferase-like (Major domain)"/>
    <property type="match status" value="1"/>
</dbReference>
<dbReference type="AlphaFoldDB" id="A0A915HX58"/>
<dbReference type="GO" id="GO:0019346">
    <property type="term" value="P:transsulfuration"/>
    <property type="evidence" value="ECO:0007669"/>
    <property type="project" value="InterPro"/>
</dbReference>
<sequence length="73" mass="8277">MHSITKYINGHSDVLMGCVCTNNEEVDKQMTFYQLAAGGVPSPFDCYLVNRGVKTLHVRMERHMTNALRVALY</sequence>
<keyword evidence="6" id="KW-0198">Cysteine biosynthesis</keyword>
<protein>
    <recommendedName>
        <fullName evidence="4">cystathionine gamma-lyase</fullName>
        <ecNumber evidence="4">4.4.1.1</ecNumber>
    </recommendedName>
    <alternativeName>
        <fullName evidence="7">Gamma-cystathionase</fullName>
    </alternativeName>
</protein>
<dbReference type="PANTHER" id="PTHR11808:SF15">
    <property type="entry name" value="CYSTATHIONINE GAMMA-LYASE"/>
    <property type="match status" value="1"/>
</dbReference>
<dbReference type="GO" id="GO:0019343">
    <property type="term" value="P:cysteine biosynthetic process via cystathionine"/>
    <property type="evidence" value="ECO:0007669"/>
    <property type="project" value="TreeGrafter"/>
</dbReference>
<accession>A0A915HX58</accession>
<dbReference type="GO" id="GO:0004123">
    <property type="term" value="F:cystathionine gamma-lyase activity"/>
    <property type="evidence" value="ECO:0007669"/>
    <property type="project" value="TreeGrafter"/>
</dbReference>
<dbReference type="InterPro" id="IPR015421">
    <property type="entry name" value="PyrdxlP-dep_Trfase_major"/>
</dbReference>
<keyword evidence="5 8" id="KW-0663">Pyridoxal phosphate</keyword>
<dbReference type="GO" id="GO:0030170">
    <property type="term" value="F:pyridoxal phosphate binding"/>
    <property type="evidence" value="ECO:0007669"/>
    <property type="project" value="InterPro"/>
</dbReference>
<reference evidence="10" key="1">
    <citation type="submission" date="2022-11" db="UniProtKB">
        <authorList>
            <consortium name="WormBaseParasite"/>
        </authorList>
    </citation>
    <scope>IDENTIFICATION</scope>
</reference>
<dbReference type="SUPFAM" id="SSF53383">
    <property type="entry name" value="PLP-dependent transferases"/>
    <property type="match status" value="1"/>
</dbReference>
<dbReference type="InterPro" id="IPR015424">
    <property type="entry name" value="PyrdxlP-dep_Trfase"/>
</dbReference>
<dbReference type="GO" id="GO:0005737">
    <property type="term" value="C:cytoplasm"/>
    <property type="evidence" value="ECO:0007669"/>
    <property type="project" value="TreeGrafter"/>
</dbReference>
<dbReference type="PANTHER" id="PTHR11808">
    <property type="entry name" value="TRANS-SULFURATION ENZYME FAMILY MEMBER"/>
    <property type="match status" value="1"/>
</dbReference>
<comment type="pathway">
    <text evidence="2">Amino-acid biosynthesis; L-cysteine biosynthesis; L-cysteine from L-homocysteine and L-serine: step 2/2.</text>
</comment>
<name>A0A915HX58_ROMCU</name>
<keyword evidence="6" id="KW-0028">Amino-acid biosynthesis</keyword>
<proteinExistence type="inferred from homology"/>
<comment type="cofactor">
    <cofactor evidence="1 8">
        <name>pyridoxal 5'-phosphate</name>
        <dbReference type="ChEBI" id="CHEBI:597326"/>
    </cofactor>
</comment>
<dbReference type="Pfam" id="PF01053">
    <property type="entry name" value="Cys_Met_Meta_PP"/>
    <property type="match status" value="1"/>
</dbReference>
<evidence type="ECO:0000256" key="7">
    <source>
        <dbReference type="ARBA" id="ARBA00029853"/>
    </source>
</evidence>
<evidence type="ECO:0000313" key="9">
    <source>
        <dbReference type="Proteomes" id="UP000887565"/>
    </source>
</evidence>
<keyword evidence="9" id="KW-1185">Reference proteome</keyword>
<dbReference type="InterPro" id="IPR000277">
    <property type="entry name" value="Cys/Met-Metab_PyrdxlP-dep_enz"/>
</dbReference>
<comment type="similarity">
    <text evidence="3 8">Belongs to the trans-sulfuration enzymes family.</text>
</comment>
<evidence type="ECO:0000256" key="1">
    <source>
        <dbReference type="ARBA" id="ARBA00001933"/>
    </source>
</evidence>
<dbReference type="OMA" id="RMERHMT"/>
<evidence type="ECO:0000256" key="2">
    <source>
        <dbReference type="ARBA" id="ARBA00005038"/>
    </source>
</evidence>
<evidence type="ECO:0000256" key="4">
    <source>
        <dbReference type="ARBA" id="ARBA00012085"/>
    </source>
</evidence>
<dbReference type="EC" id="4.4.1.1" evidence="4"/>
<evidence type="ECO:0000256" key="5">
    <source>
        <dbReference type="ARBA" id="ARBA00022898"/>
    </source>
</evidence>
<evidence type="ECO:0000256" key="3">
    <source>
        <dbReference type="ARBA" id="ARBA00009077"/>
    </source>
</evidence>
<organism evidence="9 10">
    <name type="scientific">Romanomermis culicivorax</name>
    <name type="common">Nematode worm</name>
    <dbReference type="NCBI Taxonomy" id="13658"/>
    <lineage>
        <taxon>Eukaryota</taxon>
        <taxon>Metazoa</taxon>
        <taxon>Ecdysozoa</taxon>
        <taxon>Nematoda</taxon>
        <taxon>Enoplea</taxon>
        <taxon>Dorylaimia</taxon>
        <taxon>Mermithida</taxon>
        <taxon>Mermithoidea</taxon>
        <taxon>Mermithidae</taxon>
        <taxon>Romanomermis</taxon>
    </lineage>
</organism>
<evidence type="ECO:0000256" key="8">
    <source>
        <dbReference type="RuleBase" id="RU362118"/>
    </source>
</evidence>
<dbReference type="WBParaSite" id="nRc.2.0.1.t05891-RA">
    <property type="protein sequence ID" value="nRc.2.0.1.t05891-RA"/>
    <property type="gene ID" value="nRc.2.0.1.g05891"/>
</dbReference>
<evidence type="ECO:0000313" key="10">
    <source>
        <dbReference type="WBParaSite" id="nRc.2.0.1.t05891-RA"/>
    </source>
</evidence>
<dbReference type="Proteomes" id="UP000887565">
    <property type="component" value="Unplaced"/>
</dbReference>
<evidence type="ECO:0000256" key="6">
    <source>
        <dbReference type="ARBA" id="ARBA00023192"/>
    </source>
</evidence>